<feature type="region of interest" description="Disordered" evidence="1">
    <location>
        <begin position="459"/>
        <end position="513"/>
    </location>
</feature>
<dbReference type="AlphaFoldDB" id="A0A8K0XQ72"/>
<reference evidence="2" key="1">
    <citation type="journal article" date="2021" name="New Phytol.">
        <title>Evolutionary innovations through gain and loss of genes in the ectomycorrhizal Boletales.</title>
        <authorList>
            <person name="Wu G."/>
            <person name="Miyauchi S."/>
            <person name="Morin E."/>
            <person name="Kuo A."/>
            <person name="Drula E."/>
            <person name="Varga T."/>
            <person name="Kohler A."/>
            <person name="Feng B."/>
            <person name="Cao Y."/>
            <person name="Lipzen A."/>
            <person name="Daum C."/>
            <person name="Hundley H."/>
            <person name="Pangilinan J."/>
            <person name="Johnson J."/>
            <person name="Barry K."/>
            <person name="LaButti K."/>
            <person name="Ng V."/>
            <person name="Ahrendt S."/>
            <person name="Min B."/>
            <person name="Choi I.G."/>
            <person name="Park H."/>
            <person name="Plett J.M."/>
            <person name="Magnuson J."/>
            <person name="Spatafora J.W."/>
            <person name="Nagy L.G."/>
            <person name="Henrissat B."/>
            <person name="Grigoriev I.V."/>
            <person name="Yang Z.L."/>
            <person name="Xu J."/>
            <person name="Martin F.M."/>
        </authorList>
    </citation>
    <scope>NUCLEOTIDE SEQUENCE</scope>
    <source>
        <strain evidence="2">KKN 215</strain>
    </source>
</reference>
<feature type="region of interest" description="Disordered" evidence="1">
    <location>
        <begin position="38"/>
        <end position="66"/>
    </location>
</feature>
<evidence type="ECO:0000313" key="3">
    <source>
        <dbReference type="Proteomes" id="UP000813824"/>
    </source>
</evidence>
<evidence type="ECO:0000313" key="2">
    <source>
        <dbReference type="EMBL" id="KAH8100767.1"/>
    </source>
</evidence>
<protein>
    <submittedName>
        <fullName evidence="2">Uncharacterized protein</fullName>
    </submittedName>
</protein>
<feature type="compositionally biased region" description="Basic residues" evidence="1">
    <location>
        <begin position="47"/>
        <end position="59"/>
    </location>
</feature>
<organism evidence="2 3">
    <name type="scientific">Cristinia sonorae</name>
    <dbReference type="NCBI Taxonomy" id="1940300"/>
    <lineage>
        <taxon>Eukaryota</taxon>
        <taxon>Fungi</taxon>
        <taxon>Dikarya</taxon>
        <taxon>Basidiomycota</taxon>
        <taxon>Agaricomycotina</taxon>
        <taxon>Agaricomycetes</taxon>
        <taxon>Agaricomycetidae</taxon>
        <taxon>Agaricales</taxon>
        <taxon>Pleurotineae</taxon>
        <taxon>Stephanosporaceae</taxon>
        <taxon>Cristinia</taxon>
    </lineage>
</organism>
<dbReference type="Pfam" id="PF14022">
    <property type="entry name" value="DUF4238"/>
    <property type="match status" value="1"/>
</dbReference>
<gene>
    <name evidence="2" type="ORF">BXZ70DRAFT_935740</name>
</gene>
<sequence>MATSVSASVTGRRQLKTEYHHYVPQFMLKKWAVPFVPPPASPSPRSPGKKGKGRGRKNTRSNESCINTYDTDTDTIRIGTPVARAFGASDMYKDHSDAENVYRIEELFSKLESQTALVLRKLDLAISGPDTATTAVSLTRKEVNTLRKFLFLLSYRTDHHARQFLEERFDAATAQEVETFRQRHNLKDSYAVYLFNLRNFLLSEHWEISDDEKILKSDRDSYKTSKDSMQLAFYVVPDDAEFIITNNGLGLWEGTNLPFMTLLASVMFPGANPGDASWRHTLTYPVSPRLLVMLRNIAMMQQPLQNMGISSASSGPSVFGDRIPDNSYFKDFPRTNAEVTYDPPISRARLEALLRPDAQDQIGKRVKDILKFQIHQLNAEQARRVNCMRLENQPKWITYKSPSKLLASIEQYDTTEGTKGSRNWAVPGADPKAGMGFGTMPVYTKKSYASLTGQLQHFLQHGSLPSPPNPSARPQPTASSSVPPPPTTSSTTTSSSPRPQATRSTTAPLSAAETRADGRAAGMSFIDLLQARDTNPTMEKPIAQGEDPKEAMKKAHEERRAEALRKPRKPMLRRQVYAVRYEVKVMTEAALKVLGNEFMK</sequence>
<dbReference type="Proteomes" id="UP000813824">
    <property type="component" value="Unassembled WGS sequence"/>
</dbReference>
<comment type="caution">
    <text evidence="2">The sequence shown here is derived from an EMBL/GenBank/DDBJ whole genome shotgun (WGS) entry which is preliminary data.</text>
</comment>
<dbReference type="OrthoDB" id="5340163at2759"/>
<feature type="region of interest" description="Disordered" evidence="1">
    <location>
        <begin position="532"/>
        <end position="551"/>
    </location>
</feature>
<feature type="compositionally biased region" description="Low complexity" evidence="1">
    <location>
        <begin position="488"/>
        <end position="506"/>
    </location>
</feature>
<dbReference type="EMBL" id="JAEVFJ010000014">
    <property type="protein sequence ID" value="KAH8100767.1"/>
    <property type="molecule type" value="Genomic_DNA"/>
</dbReference>
<dbReference type="InterPro" id="IPR025332">
    <property type="entry name" value="DUF4238"/>
</dbReference>
<proteinExistence type="predicted"/>
<name>A0A8K0XQ72_9AGAR</name>
<keyword evidence="3" id="KW-1185">Reference proteome</keyword>
<accession>A0A8K0XQ72</accession>
<evidence type="ECO:0000256" key="1">
    <source>
        <dbReference type="SAM" id="MobiDB-lite"/>
    </source>
</evidence>